<feature type="region of interest" description="Disordered" evidence="1">
    <location>
        <begin position="68"/>
        <end position="156"/>
    </location>
</feature>
<organism evidence="3 4">
    <name type="scientific">Endocarpon pusillum (strain Z07020 / HMAS-L-300199)</name>
    <name type="common">Lichen-forming fungus</name>
    <dbReference type="NCBI Taxonomy" id="1263415"/>
    <lineage>
        <taxon>Eukaryota</taxon>
        <taxon>Fungi</taxon>
        <taxon>Dikarya</taxon>
        <taxon>Ascomycota</taxon>
        <taxon>Pezizomycotina</taxon>
        <taxon>Eurotiomycetes</taxon>
        <taxon>Chaetothyriomycetidae</taxon>
        <taxon>Verrucariales</taxon>
        <taxon>Verrucariaceae</taxon>
        <taxon>Endocarpon</taxon>
    </lineage>
</organism>
<protein>
    <recommendedName>
        <fullName evidence="2">Myb-like DNA-binding domain-containing protein</fullName>
    </recommendedName>
</protein>
<dbReference type="Proteomes" id="UP000019373">
    <property type="component" value="Unassembled WGS sequence"/>
</dbReference>
<accession>U1I2S7</accession>
<dbReference type="HOGENOM" id="CLU_1686554_0_0_1"/>
<dbReference type="GeneID" id="19239174"/>
<proteinExistence type="predicted"/>
<dbReference type="EMBL" id="KE720769">
    <property type="protein sequence ID" value="ERF76284.1"/>
    <property type="molecule type" value="Genomic_DNA"/>
</dbReference>
<feature type="compositionally biased region" description="Acidic residues" evidence="1">
    <location>
        <begin position="132"/>
        <end position="143"/>
    </location>
</feature>
<dbReference type="OrthoDB" id="5353914at2759"/>
<gene>
    <name evidence="3" type="ORF">EPUS_04141</name>
</gene>
<evidence type="ECO:0000313" key="3">
    <source>
        <dbReference type="EMBL" id="ERF76284.1"/>
    </source>
</evidence>
<feature type="compositionally biased region" description="Basic residues" evidence="1">
    <location>
        <begin position="95"/>
        <end position="105"/>
    </location>
</feature>
<sequence>MSSSNATRTFENDPNYMLLYYAVKIMTGKPDFELIKAKTGIISTAAVKKRFERLLKAQDDVEDVNGTAATAATDAAPDPASPLTPTATATTPSKAGKRGGGKGKGTKNGGNEAKIKNTTTKATPKKRKVADVEDELVDDEENAGDSPMSVKEDIDE</sequence>
<name>U1I2S7_ENDPU</name>
<evidence type="ECO:0000259" key="2">
    <source>
        <dbReference type="Pfam" id="PF22980"/>
    </source>
</evidence>
<keyword evidence="4" id="KW-1185">Reference proteome</keyword>
<evidence type="ECO:0000256" key="1">
    <source>
        <dbReference type="SAM" id="MobiDB-lite"/>
    </source>
</evidence>
<dbReference type="InterPro" id="IPR054505">
    <property type="entry name" value="Myb_DNA-bind_8"/>
</dbReference>
<feature type="domain" description="Myb-like DNA-binding" evidence="2">
    <location>
        <begin position="13"/>
        <end position="59"/>
    </location>
</feature>
<evidence type="ECO:0000313" key="4">
    <source>
        <dbReference type="Proteomes" id="UP000019373"/>
    </source>
</evidence>
<feature type="compositionally biased region" description="Low complexity" evidence="1">
    <location>
        <begin position="68"/>
        <end position="94"/>
    </location>
</feature>
<dbReference type="AlphaFoldDB" id="U1I2S7"/>
<dbReference type="RefSeq" id="XP_007786325.1">
    <property type="nucleotide sequence ID" value="XM_007788135.1"/>
</dbReference>
<dbReference type="Pfam" id="PF22980">
    <property type="entry name" value="Myb_DNA-bind_8"/>
    <property type="match status" value="1"/>
</dbReference>
<reference evidence="4" key="1">
    <citation type="journal article" date="2014" name="BMC Genomics">
        <title>Genome characteristics reveal the impact of lichenization on lichen-forming fungus Endocarpon pusillum Hedwig (Verrucariales, Ascomycota).</title>
        <authorList>
            <person name="Wang Y.-Y."/>
            <person name="Liu B."/>
            <person name="Zhang X.-Y."/>
            <person name="Zhou Q.-M."/>
            <person name="Zhang T."/>
            <person name="Li H."/>
            <person name="Yu Y.-F."/>
            <person name="Zhang X.-L."/>
            <person name="Hao X.-Y."/>
            <person name="Wang M."/>
            <person name="Wang L."/>
            <person name="Wei J.-C."/>
        </authorList>
    </citation>
    <scope>NUCLEOTIDE SEQUENCE [LARGE SCALE GENOMIC DNA]</scope>
    <source>
        <strain evidence="4">Z07020 / HMAS-L-300199</strain>
    </source>
</reference>